<feature type="non-terminal residue" evidence="1">
    <location>
        <position position="106"/>
    </location>
</feature>
<sequence length="106" mass="13005">MFGQNCILPAEMDILSWYALEWRFPMNREELLELRIKQLAKLPEDLEKAKENIVESRIKNMRWYNEKKNIRKNTFIEGDLVLIFEECFEAINVRRKFKNRYRGPYM</sequence>
<evidence type="ECO:0000313" key="1">
    <source>
        <dbReference type="EMBL" id="RKP17502.1"/>
    </source>
</evidence>
<protein>
    <submittedName>
        <fullName evidence="1">Uncharacterized protein</fullName>
    </submittedName>
</protein>
<dbReference type="Proteomes" id="UP000281549">
    <property type="component" value="Unassembled WGS sequence"/>
</dbReference>
<evidence type="ECO:0000313" key="2">
    <source>
        <dbReference type="Proteomes" id="UP000281549"/>
    </source>
</evidence>
<dbReference type="AlphaFoldDB" id="A0A4P9YF02"/>
<gene>
    <name evidence="1" type="ORF">ROZALSC1DRAFT_30699</name>
</gene>
<accession>A0A4P9YF02</accession>
<dbReference type="EMBL" id="ML005809">
    <property type="protein sequence ID" value="RKP17502.1"/>
    <property type="molecule type" value="Genomic_DNA"/>
</dbReference>
<organism evidence="1 2">
    <name type="scientific">Rozella allomycis (strain CSF55)</name>
    <dbReference type="NCBI Taxonomy" id="988480"/>
    <lineage>
        <taxon>Eukaryota</taxon>
        <taxon>Fungi</taxon>
        <taxon>Fungi incertae sedis</taxon>
        <taxon>Cryptomycota</taxon>
        <taxon>Cryptomycota incertae sedis</taxon>
        <taxon>Rozella</taxon>
    </lineage>
</organism>
<name>A0A4P9YF02_ROZAC</name>
<reference evidence="2" key="1">
    <citation type="journal article" date="2018" name="Nat. Microbiol.">
        <title>Leveraging single-cell genomics to expand the fungal tree of life.</title>
        <authorList>
            <person name="Ahrendt S.R."/>
            <person name="Quandt C.A."/>
            <person name="Ciobanu D."/>
            <person name="Clum A."/>
            <person name="Salamov A."/>
            <person name="Andreopoulos B."/>
            <person name="Cheng J.F."/>
            <person name="Woyke T."/>
            <person name="Pelin A."/>
            <person name="Henrissat B."/>
            <person name="Reynolds N.K."/>
            <person name="Benny G.L."/>
            <person name="Smith M.E."/>
            <person name="James T.Y."/>
            <person name="Grigoriev I.V."/>
        </authorList>
    </citation>
    <scope>NUCLEOTIDE SEQUENCE [LARGE SCALE GENOMIC DNA]</scope>
    <source>
        <strain evidence="2">CSF55</strain>
    </source>
</reference>
<proteinExistence type="predicted"/>